<evidence type="ECO:0000313" key="1">
    <source>
        <dbReference type="EMBL" id="AKD28077.1"/>
    </source>
</evidence>
<sequence>MTEFDVDWSLRRVLGTWIHAYVSSKISRVVDLYDHHVDLSIPEAGEDMYKFYTFVVKIEDILSDENYIKYTDMMPLVDSLIFEIPMSEQAALISWKYLRILCRLIYLFNRMKLNMETFQQVLVKHTPEIIRSIETLQIENPRLRSLHAVLGKSSPLAKTTKVRESLIALVHNSANDNGMNDLFNLSQRHSFVFVSSVIDNAKEIFQPICHFLTIKDSPSLNIIDLMREKIPEAILRQTLWKNIEASPMKEVHFSDVEWSRKREQETGAIAWEFIVRILANEYSDLTVPSSIMDVLNEGNSENLNRLSLLPMRKKLKTSSGNDKPVPVHSIKAVCALLLMSSRTLINCSCSSKTSAFVDKILASHGVSEQTKKSIVKARLIAFAAHEMTKFPIVRPYERYNFRNIFSSYSISSIFDRASNQPFKPATLNEISLVHAVSLGGLEIDSSSMIYLLMSVKRGNANINDSLYRELHDAINSTYEISDVSYDHNDDKVFDDLRGNLNAHVTERKSNYTESLIFCLAFVFRMAYFTNIDVKAVHFIPFIRLLDIIIVKEKSPVTKVCFELFLDNFKLPGSSVKNMTSLHLDNVHVDVRGIFKYLLLILNVQLVESTSPPLTLVDFIEHTKKITLYK</sequence>
<dbReference type="EMBL" id="KP706798">
    <property type="protein sequence ID" value="AKD28077.1"/>
    <property type="molecule type" value="Genomic_DNA"/>
</dbReference>
<name>A0A0F6Q753_9HYME</name>
<organism evidence="1">
    <name type="scientific">Glypta fumiferanae</name>
    <dbReference type="NCBI Taxonomy" id="389681"/>
    <lineage>
        <taxon>Eukaryota</taxon>
        <taxon>Metazoa</taxon>
        <taxon>Ecdysozoa</taxon>
        <taxon>Arthropoda</taxon>
        <taxon>Hexapoda</taxon>
        <taxon>Insecta</taxon>
        <taxon>Pterygota</taxon>
        <taxon>Neoptera</taxon>
        <taxon>Endopterygota</taxon>
        <taxon>Hymenoptera</taxon>
        <taxon>Apocrita</taxon>
        <taxon>Ichneumonoidea</taxon>
        <taxon>Ichneumonidae</taxon>
        <taxon>Banchinae</taxon>
        <taxon>Glypta</taxon>
    </lineage>
</organism>
<dbReference type="AlphaFoldDB" id="A0A0F6Q753"/>
<accession>A0A0F6Q753</accession>
<protein>
    <submittedName>
        <fullName evidence="1">IVSP3-1-like protein</fullName>
    </submittedName>
</protein>
<reference evidence="1" key="1">
    <citation type="journal article" date="2015" name="J. Virol.">
        <title>Genomic and Proteomic Analyses Indicate that Banchine and Campoplegine Polydnaviruses Have Similar, if Not Identical, Viral Ancestors.</title>
        <authorList>
            <person name="Beliveau C."/>
            <person name="Cohen A."/>
            <person name="Stewart D."/>
            <person name="Periquet G."/>
            <person name="Djoumad A."/>
            <person name="Kuhn L."/>
            <person name="Stoltz D."/>
            <person name="Volkoff A.-N."/>
            <person name="Herniou E."/>
            <person name="Drezen J.-M."/>
            <person name="Cusson M."/>
        </authorList>
    </citation>
    <scope>NUCLEOTIDE SEQUENCE</scope>
</reference>
<proteinExistence type="predicted"/>
<gene>
    <name evidence="1" type="primary">IVSP3Lb</name>
</gene>